<dbReference type="InterPro" id="IPR024207">
    <property type="entry name" value="CotJB_dom"/>
</dbReference>
<name>A0A4V6KEU4_HATHI</name>
<sequence length="94" mass="11391">MDKCNIDKCNIVSNISRKDMMKKIQEISFMLVDLNLYLDNFPNNEKALMKYNMYSLELKKLRRAYENKYGPLANFGFAPSKYPWKWIEEPWPWE</sequence>
<dbReference type="Proteomes" id="UP000308489">
    <property type="component" value="Chromosome 1"/>
</dbReference>
<dbReference type="InterPro" id="IPR016571">
    <property type="entry name" value="Spore_coat_assembly_CotJB"/>
</dbReference>
<dbReference type="EMBL" id="LR590481">
    <property type="protein sequence ID" value="VTQ95547.1"/>
    <property type="molecule type" value="Genomic_DNA"/>
</dbReference>
<accession>A0A4V6KEU4</accession>
<evidence type="ECO:0000313" key="3">
    <source>
        <dbReference type="Proteomes" id="UP000308489"/>
    </source>
</evidence>
<dbReference type="Pfam" id="PF12652">
    <property type="entry name" value="CotJB"/>
    <property type="match status" value="1"/>
</dbReference>
<keyword evidence="2" id="KW-0167">Capsid protein</keyword>
<reference evidence="2 3" key="1">
    <citation type="submission" date="2019-05" db="EMBL/GenBank/DDBJ databases">
        <authorList>
            <consortium name="Pathogen Informatics"/>
        </authorList>
    </citation>
    <scope>NUCLEOTIDE SEQUENCE [LARGE SCALE GENOMIC DNA]</scope>
    <source>
        <strain evidence="2 3">NCTC503</strain>
    </source>
</reference>
<evidence type="ECO:0000313" key="2">
    <source>
        <dbReference type="EMBL" id="VTQ95547.1"/>
    </source>
</evidence>
<keyword evidence="3" id="KW-1185">Reference proteome</keyword>
<organism evidence="2 3">
    <name type="scientific">Hathewaya histolytica</name>
    <name type="common">Clostridium histolyticum</name>
    <dbReference type="NCBI Taxonomy" id="1498"/>
    <lineage>
        <taxon>Bacteria</taxon>
        <taxon>Bacillati</taxon>
        <taxon>Bacillota</taxon>
        <taxon>Clostridia</taxon>
        <taxon>Eubacteriales</taxon>
        <taxon>Clostridiaceae</taxon>
        <taxon>Hathewaya</taxon>
    </lineage>
</organism>
<feature type="domain" description="Protein CotJB" evidence="1">
    <location>
        <begin position="19"/>
        <end position="94"/>
    </location>
</feature>
<dbReference type="OrthoDB" id="9804099at2"/>
<evidence type="ECO:0000259" key="1">
    <source>
        <dbReference type="Pfam" id="PF12652"/>
    </source>
</evidence>
<gene>
    <name evidence="2" type="ORF">NCTC503_02541</name>
</gene>
<dbReference type="RefSeq" id="WP_138211040.1">
    <property type="nucleotide sequence ID" value="NZ_CBCRUQ010000006.1"/>
</dbReference>
<proteinExistence type="predicted"/>
<keyword evidence="2" id="KW-0946">Virion</keyword>
<protein>
    <submittedName>
        <fullName evidence="2">Spore-coat protein</fullName>
    </submittedName>
</protein>
<dbReference type="PIRSF" id="PIRSF010606">
    <property type="entry name" value="Spore_coat_CotJB"/>
    <property type="match status" value="1"/>
</dbReference>
<dbReference type="KEGG" id="hhw:NCTC503_02541"/>
<dbReference type="AlphaFoldDB" id="A0A4V6KEU4"/>